<geneLocation type="plasmid" evidence="2">
    <name>pflac0026</name>
</geneLocation>
<name>A0AAC9YQX9_9MYCO</name>
<evidence type="ECO:0000313" key="2">
    <source>
        <dbReference type="Proteomes" id="UP000216246"/>
    </source>
</evidence>
<dbReference type="EMBL" id="CP023148">
    <property type="protein sequence ID" value="ASW93253.1"/>
    <property type="molecule type" value="Genomic_DNA"/>
</dbReference>
<keyword evidence="1" id="KW-0614">Plasmid</keyword>
<gene>
    <name evidence="1" type="ORF">CKJ54_24695</name>
</gene>
<sequence length="236" mass="24331">MSVSVWLPRVAHTQLVEAADAEGVSLAVLARRAAASAMATDDGRLGMPAPSGEAVDALRTAGYALNQILPAWTATATRAQDTALTARTAAVMDRITHAASGIRLLPRASPTLGAAGQPSDPGRWRLVRVTTDAHTAQWWAQAGTAAGFRSSANWVRDALAGAHGLAVARPPTPATIAARAVSGRVLGLLAQSEAVADERPAASGVDLRRRIDAAAVAIWAGLESLLAYGGDPKARR</sequence>
<dbReference type="KEGG" id="mmal:CKJ54_24695"/>
<dbReference type="AlphaFoldDB" id="A0AAC9YQX9"/>
<evidence type="ECO:0000313" key="1">
    <source>
        <dbReference type="EMBL" id="ASW93253.1"/>
    </source>
</evidence>
<reference evidence="1 2" key="1">
    <citation type="submission" date="2017-08" db="EMBL/GenBank/DDBJ databases">
        <title>Phylogentic analysis of Mycobacterium avium complex whole genomes.</title>
        <authorList>
            <person name="Caverly L.J."/>
            <person name="Spilker T."/>
            <person name="LiPuma J."/>
        </authorList>
    </citation>
    <scope>NUCLEOTIDE SEQUENCE [LARGE SCALE GENOMIC DNA]</scope>
    <source>
        <strain evidence="1 2">FLAC0026</strain>
        <plasmid evidence="2">pflac0026</plasmid>
    </source>
</reference>
<proteinExistence type="predicted"/>
<organism evidence="1 2">
    <name type="scientific">Mycobacterium marseillense</name>
    <dbReference type="NCBI Taxonomy" id="701042"/>
    <lineage>
        <taxon>Bacteria</taxon>
        <taxon>Bacillati</taxon>
        <taxon>Actinomycetota</taxon>
        <taxon>Actinomycetes</taxon>
        <taxon>Mycobacteriales</taxon>
        <taxon>Mycobacteriaceae</taxon>
        <taxon>Mycobacterium</taxon>
        <taxon>Mycobacterium avium complex (MAC)</taxon>
    </lineage>
</organism>
<accession>A0AAC9YQX9</accession>
<protein>
    <submittedName>
        <fullName evidence="1">Uncharacterized protein</fullName>
    </submittedName>
</protein>
<dbReference type="Proteomes" id="UP000216246">
    <property type="component" value="Plasmid pFLAC0026"/>
</dbReference>